<dbReference type="Pfam" id="PF16925">
    <property type="entry name" value="TetR_C_13"/>
    <property type="match status" value="1"/>
</dbReference>
<dbReference type="PANTHER" id="PTHR47506:SF6">
    <property type="entry name" value="HTH-TYPE TRANSCRIPTIONAL REPRESSOR NEMR"/>
    <property type="match status" value="1"/>
</dbReference>
<accession>A0ABU1V3B9</accession>
<evidence type="ECO:0000256" key="1">
    <source>
        <dbReference type="ARBA" id="ARBA00023015"/>
    </source>
</evidence>
<organism evidence="6 7">
    <name type="scientific">Cellvibrio fibrivorans</name>
    <dbReference type="NCBI Taxonomy" id="126350"/>
    <lineage>
        <taxon>Bacteria</taxon>
        <taxon>Pseudomonadati</taxon>
        <taxon>Pseudomonadota</taxon>
        <taxon>Gammaproteobacteria</taxon>
        <taxon>Cellvibrionales</taxon>
        <taxon>Cellvibrionaceae</taxon>
        <taxon>Cellvibrio</taxon>
    </lineage>
</organism>
<evidence type="ECO:0000313" key="7">
    <source>
        <dbReference type="Proteomes" id="UP001253595"/>
    </source>
</evidence>
<dbReference type="Proteomes" id="UP001253595">
    <property type="component" value="Unassembled WGS sequence"/>
</dbReference>
<dbReference type="InterPro" id="IPR009057">
    <property type="entry name" value="Homeodomain-like_sf"/>
</dbReference>
<name>A0ABU1V3B9_9GAMM</name>
<keyword evidence="2 4" id="KW-0238">DNA-binding</keyword>
<feature type="domain" description="HTH tetR-type" evidence="5">
    <location>
        <begin position="18"/>
        <end position="78"/>
    </location>
</feature>
<keyword evidence="3" id="KW-0804">Transcription</keyword>
<dbReference type="InterPro" id="IPR001647">
    <property type="entry name" value="HTH_TetR"/>
</dbReference>
<comment type="caution">
    <text evidence="6">The sequence shown here is derived from an EMBL/GenBank/DDBJ whole genome shotgun (WGS) entry which is preliminary data.</text>
</comment>
<reference evidence="6 7" key="1">
    <citation type="submission" date="2023-07" db="EMBL/GenBank/DDBJ databases">
        <title>Sorghum-associated microbial communities from plants grown in Nebraska, USA.</title>
        <authorList>
            <person name="Schachtman D."/>
        </authorList>
    </citation>
    <scope>NUCLEOTIDE SEQUENCE [LARGE SCALE GENOMIC DNA]</scope>
    <source>
        <strain evidence="6 7">BE190</strain>
    </source>
</reference>
<dbReference type="Gene3D" id="1.10.357.10">
    <property type="entry name" value="Tetracycline Repressor, domain 2"/>
    <property type="match status" value="1"/>
</dbReference>
<evidence type="ECO:0000256" key="2">
    <source>
        <dbReference type="ARBA" id="ARBA00023125"/>
    </source>
</evidence>
<dbReference type="SUPFAM" id="SSF48498">
    <property type="entry name" value="Tetracyclin repressor-like, C-terminal domain"/>
    <property type="match status" value="1"/>
</dbReference>
<protein>
    <submittedName>
        <fullName evidence="6">TetR/AcrR family transcriptional repressor of nem operon</fullName>
    </submittedName>
</protein>
<dbReference type="Pfam" id="PF00440">
    <property type="entry name" value="TetR_N"/>
    <property type="match status" value="1"/>
</dbReference>
<evidence type="ECO:0000256" key="3">
    <source>
        <dbReference type="ARBA" id="ARBA00023163"/>
    </source>
</evidence>
<evidence type="ECO:0000313" key="6">
    <source>
        <dbReference type="EMBL" id="MDR7091935.1"/>
    </source>
</evidence>
<keyword evidence="1" id="KW-0805">Transcription regulation</keyword>
<sequence length="209" mass="23787">MLAKADDWSYIYTMSKRELKKDHLLDAGLKVMATRGYNGTSIQDIVNAANVPKGSFYTYFKSKEDFAIEALEKVTEERMIQNRHLLSDRSICPQERLTRFFVDNIGGCEENLNGGCFLGNMCQEMSESSEAIRIKVRQMLRNSTQSIEDVLEEARLKDGLKSQLPSPILAEFLFNAWEGTLMRMKASKCREPLNAFLTVLPELFAKPQA</sequence>
<gene>
    <name evidence="6" type="ORF">J2X05_003973</name>
</gene>
<dbReference type="PROSITE" id="PS50977">
    <property type="entry name" value="HTH_TETR_2"/>
    <property type="match status" value="1"/>
</dbReference>
<evidence type="ECO:0000259" key="5">
    <source>
        <dbReference type="PROSITE" id="PS50977"/>
    </source>
</evidence>
<dbReference type="PANTHER" id="PTHR47506">
    <property type="entry name" value="TRANSCRIPTIONAL REGULATORY PROTEIN"/>
    <property type="match status" value="1"/>
</dbReference>
<keyword evidence="7" id="KW-1185">Reference proteome</keyword>
<evidence type="ECO:0000256" key="4">
    <source>
        <dbReference type="PROSITE-ProRule" id="PRU00335"/>
    </source>
</evidence>
<proteinExistence type="predicted"/>
<dbReference type="PRINTS" id="PR00455">
    <property type="entry name" value="HTHTETR"/>
</dbReference>
<feature type="DNA-binding region" description="H-T-H motif" evidence="4">
    <location>
        <begin position="41"/>
        <end position="60"/>
    </location>
</feature>
<dbReference type="SUPFAM" id="SSF46689">
    <property type="entry name" value="Homeodomain-like"/>
    <property type="match status" value="1"/>
</dbReference>
<dbReference type="InterPro" id="IPR036271">
    <property type="entry name" value="Tet_transcr_reg_TetR-rel_C_sf"/>
</dbReference>
<dbReference type="InterPro" id="IPR011075">
    <property type="entry name" value="TetR_C"/>
</dbReference>
<dbReference type="EMBL" id="JAVDVX010000009">
    <property type="protein sequence ID" value="MDR7091935.1"/>
    <property type="molecule type" value="Genomic_DNA"/>
</dbReference>